<keyword evidence="10" id="KW-0325">Glycoprotein</keyword>
<keyword evidence="8 13" id="KW-0406">Ion transport</keyword>
<evidence type="ECO:0008006" key="17">
    <source>
        <dbReference type="Google" id="ProtNLM"/>
    </source>
</evidence>
<dbReference type="PANTHER" id="PTHR11690">
    <property type="entry name" value="AMILORIDE-SENSITIVE SODIUM CHANNEL-RELATED"/>
    <property type="match status" value="1"/>
</dbReference>
<gene>
    <name evidence="15" type="ORF">PENTCL1PPCAC_14329</name>
</gene>
<evidence type="ECO:0000256" key="11">
    <source>
        <dbReference type="ARBA" id="ARBA00023201"/>
    </source>
</evidence>
<evidence type="ECO:0000256" key="14">
    <source>
        <dbReference type="SAM" id="Phobius"/>
    </source>
</evidence>
<comment type="caution">
    <text evidence="15">The sequence shown here is derived from an EMBL/GenBank/DDBJ whole genome shotgun (WGS) entry which is preliminary data.</text>
</comment>
<organism evidence="15 16">
    <name type="scientific">Pristionchus entomophagus</name>
    <dbReference type="NCBI Taxonomy" id="358040"/>
    <lineage>
        <taxon>Eukaryota</taxon>
        <taxon>Metazoa</taxon>
        <taxon>Ecdysozoa</taxon>
        <taxon>Nematoda</taxon>
        <taxon>Chromadorea</taxon>
        <taxon>Rhabditida</taxon>
        <taxon>Rhabditina</taxon>
        <taxon>Diplogasteromorpha</taxon>
        <taxon>Diplogasteroidea</taxon>
        <taxon>Neodiplogasteridae</taxon>
        <taxon>Pristionchus</taxon>
    </lineage>
</organism>
<dbReference type="PANTHER" id="PTHR11690:SF269">
    <property type="entry name" value="DEGENERIN-LIKE PROTEIN ASIC-2"/>
    <property type="match status" value="1"/>
</dbReference>
<evidence type="ECO:0000313" key="16">
    <source>
        <dbReference type="Proteomes" id="UP001432027"/>
    </source>
</evidence>
<dbReference type="GO" id="GO:0015280">
    <property type="term" value="F:ligand-gated sodium channel activity"/>
    <property type="evidence" value="ECO:0007669"/>
    <property type="project" value="TreeGrafter"/>
</dbReference>
<dbReference type="InterPro" id="IPR001873">
    <property type="entry name" value="ENaC"/>
</dbReference>
<keyword evidence="12 13" id="KW-0407">Ion channel</keyword>
<dbReference type="PRINTS" id="PR01078">
    <property type="entry name" value="AMINACHANNEL"/>
</dbReference>
<feature type="non-terminal residue" evidence="15">
    <location>
        <position position="414"/>
    </location>
</feature>
<keyword evidence="16" id="KW-1185">Reference proteome</keyword>
<evidence type="ECO:0000256" key="5">
    <source>
        <dbReference type="ARBA" id="ARBA00022692"/>
    </source>
</evidence>
<evidence type="ECO:0000256" key="8">
    <source>
        <dbReference type="ARBA" id="ARBA00023065"/>
    </source>
</evidence>
<keyword evidence="3 13" id="KW-0813">Transport</keyword>
<evidence type="ECO:0000256" key="2">
    <source>
        <dbReference type="ARBA" id="ARBA00007193"/>
    </source>
</evidence>
<evidence type="ECO:0000313" key="15">
    <source>
        <dbReference type="EMBL" id="GMS92154.1"/>
    </source>
</evidence>
<evidence type="ECO:0000256" key="13">
    <source>
        <dbReference type="RuleBase" id="RU000679"/>
    </source>
</evidence>
<keyword evidence="11 13" id="KW-0739">Sodium transport</keyword>
<evidence type="ECO:0000256" key="3">
    <source>
        <dbReference type="ARBA" id="ARBA00022448"/>
    </source>
</evidence>
<evidence type="ECO:0000256" key="12">
    <source>
        <dbReference type="ARBA" id="ARBA00023303"/>
    </source>
</evidence>
<evidence type="ECO:0000256" key="9">
    <source>
        <dbReference type="ARBA" id="ARBA00023136"/>
    </source>
</evidence>
<keyword evidence="7" id="KW-0915">Sodium</keyword>
<dbReference type="Pfam" id="PF00858">
    <property type="entry name" value="ASC"/>
    <property type="match status" value="1"/>
</dbReference>
<dbReference type="Proteomes" id="UP001432027">
    <property type="component" value="Unassembled WGS sequence"/>
</dbReference>
<keyword evidence="5 13" id="KW-0812">Transmembrane</keyword>
<dbReference type="AlphaFoldDB" id="A0AAV5TFJ6"/>
<evidence type="ECO:0000256" key="7">
    <source>
        <dbReference type="ARBA" id="ARBA00023053"/>
    </source>
</evidence>
<accession>A0AAV5TFJ6</accession>
<comment type="similarity">
    <text evidence="2 13">Belongs to the amiloride-sensitive sodium channel (TC 1.A.6) family.</text>
</comment>
<name>A0AAV5TFJ6_9BILA</name>
<feature type="transmembrane region" description="Helical" evidence="14">
    <location>
        <begin position="30"/>
        <end position="53"/>
    </location>
</feature>
<keyword evidence="9 14" id="KW-0472">Membrane</keyword>
<proteinExistence type="inferred from homology"/>
<feature type="non-terminal residue" evidence="15">
    <location>
        <position position="1"/>
    </location>
</feature>
<dbReference type="EMBL" id="BTSX01000004">
    <property type="protein sequence ID" value="GMS92154.1"/>
    <property type="molecule type" value="Genomic_DNA"/>
</dbReference>
<evidence type="ECO:0000256" key="4">
    <source>
        <dbReference type="ARBA" id="ARBA00022461"/>
    </source>
</evidence>
<protein>
    <recommendedName>
        <fullName evidence="17">Ion channel</fullName>
    </recommendedName>
</protein>
<keyword evidence="4 13" id="KW-0894">Sodium channel</keyword>
<keyword evidence="6 14" id="KW-1133">Transmembrane helix</keyword>
<dbReference type="Gene3D" id="2.60.470.10">
    <property type="entry name" value="Acid-sensing ion channels like domains"/>
    <property type="match status" value="1"/>
</dbReference>
<evidence type="ECO:0000256" key="6">
    <source>
        <dbReference type="ARBA" id="ARBA00022989"/>
    </source>
</evidence>
<evidence type="ECO:0000256" key="10">
    <source>
        <dbReference type="ARBA" id="ARBA00023180"/>
    </source>
</evidence>
<comment type="subcellular location">
    <subcellularLocation>
        <location evidence="1">Membrane</location>
        <topology evidence="1">Multi-pass membrane protein</topology>
    </subcellularLocation>
</comment>
<reference evidence="15" key="1">
    <citation type="submission" date="2023-10" db="EMBL/GenBank/DDBJ databases">
        <title>Genome assembly of Pristionchus species.</title>
        <authorList>
            <person name="Yoshida K."/>
            <person name="Sommer R.J."/>
        </authorList>
    </citation>
    <scope>NUCLEOTIDE SEQUENCE</scope>
    <source>
        <strain evidence="15">RS0144</strain>
    </source>
</reference>
<sequence>RSFKKVFIDFAQWCTLVCLNKITSGSRWLAVIYTIVFLIMLFLFVFISVNLVLKYLKYPSSTELKLDVQPEMFPRFSFCNENPLKRSIVVSDPAFAEIAKLMQQFEEVENKTRSTDDFGISTSSMRMQRLSRGKTMLRLQMNKLSDADRIRGGYSFTDLVSECTFAGKTCSSSHFTSFLHPDFGVCYTFVSEREITRAGAQQGLRMLLTVNQDSPRFNLFDFLPTTDSASIRAVIHQPDEFPDFEANGFKIGASRQASISLSSIGHTRADKPYGNCTSEGEHTDNYYTNFTYTYNTCKKSCLQRVAFTQCGCVDPLYRKAESHGYCSTPTDMICLVDLLARVSLPDALNGSAHICRDCPPQCNETRLSRTVTYGVYPSAKYKVAAGTQLQRGLLLDDQGGGREGQAFEDVDDYD</sequence>
<dbReference type="GO" id="GO:0005886">
    <property type="term" value="C:plasma membrane"/>
    <property type="evidence" value="ECO:0007669"/>
    <property type="project" value="TreeGrafter"/>
</dbReference>
<evidence type="ECO:0000256" key="1">
    <source>
        <dbReference type="ARBA" id="ARBA00004141"/>
    </source>
</evidence>